<name>A0A9D1TQZ6_9BACT</name>
<accession>A0A9D1TQZ6</accession>
<evidence type="ECO:0000259" key="1">
    <source>
        <dbReference type="Pfam" id="PF13228"/>
    </source>
</evidence>
<reference evidence="2" key="1">
    <citation type="journal article" date="2021" name="PeerJ">
        <title>Extensive microbial diversity within the chicken gut microbiome revealed by metagenomics and culture.</title>
        <authorList>
            <person name="Gilroy R."/>
            <person name="Ravi A."/>
            <person name="Getino M."/>
            <person name="Pursley I."/>
            <person name="Horton D.L."/>
            <person name="Alikhan N.F."/>
            <person name="Baker D."/>
            <person name="Gharbi K."/>
            <person name="Hall N."/>
            <person name="Watson M."/>
            <person name="Adriaenssens E.M."/>
            <person name="Foster-Nyarko E."/>
            <person name="Jarju S."/>
            <person name="Secka A."/>
            <person name="Antonio M."/>
            <person name="Oren A."/>
            <person name="Chaudhuri R.R."/>
            <person name="La Ragione R."/>
            <person name="Hildebrand F."/>
            <person name="Pallen M.J."/>
        </authorList>
    </citation>
    <scope>NUCLEOTIDE SEQUENCE</scope>
    <source>
        <strain evidence="2">ChiHecec2B26-446</strain>
    </source>
</reference>
<reference evidence="2" key="2">
    <citation type="submission" date="2021-04" db="EMBL/GenBank/DDBJ databases">
        <authorList>
            <person name="Gilroy R."/>
        </authorList>
    </citation>
    <scope>NUCLEOTIDE SEQUENCE</scope>
    <source>
        <strain evidence="2">ChiHecec2B26-446</strain>
    </source>
</reference>
<comment type="caution">
    <text evidence="2">The sequence shown here is derived from an EMBL/GenBank/DDBJ whole genome shotgun (WGS) entry which is preliminary data.</text>
</comment>
<protein>
    <submittedName>
        <fullName evidence="2">DUF4037 domain-containing protein</fullName>
    </submittedName>
</protein>
<dbReference type="EMBL" id="DXHV01000066">
    <property type="protein sequence ID" value="HIW00951.1"/>
    <property type="molecule type" value="Genomic_DNA"/>
</dbReference>
<organism evidence="2 3">
    <name type="scientific">Candidatus Desulfovibrio intestinipullorum</name>
    <dbReference type="NCBI Taxonomy" id="2838536"/>
    <lineage>
        <taxon>Bacteria</taxon>
        <taxon>Pseudomonadati</taxon>
        <taxon>Thermodesulfobacteriota</taxon>
        <taxon>Desulfovibrionia</taxon>
        <taxon>Desulfovibrionales</taxon>
        <taxon>Desulfovibrionaceae</taxon>
        <taxon>Desulfovibrio</taxon>
    </lineage>
</organism>
<proteinExistence type="predicted"/>
<sequence>MTTQRGLDYARRLYEEYGRELIATELADLEPVIATGLVGEGSECFGFDDDISQDHDWGPAFCLWLPEALLAEHGERIERALSRLPAQLDGHAVRMAPEERIGRVGPLSIEGFYRRFLNVPGCPETLAQWRAIPETYLAVATNGEVFCDPAGTFSAIRAGLLEFYPEDLRIKKLAARCVAASQAGQYNLPRMLTRYAYTSASICRARFTEAIISMVFLLHRKYMPFYKWADKAMARLSPLGAGIAASLEQLNCLSPVENSREQFSDIVEDICLRMVDCLIEQGLATIRDPWLYEQGPQVQSRIASEALRRMPVQFE</sequence>
<feature type="domain" description="DUF4037" evidence="1">
    <location>
        <begin position="129"/>
        <end position="228"/>
    </location>
</feature>
<dbReference type="AlphaFoldDB" id="A0A9D1TQZ6"/>
<evidence type="ECO:0000313" key="3">
    <source>
        <dbReference type="Proteomes" id="UP000886752"/>
    </source>
</evidence>
<gene>
    <name evidence="2" type="ORF">H9894_07165</name>
</gene>
<evidence type="ECO:0000313" key="2">
    <source>
        <dbReference type="EMBL" id="HIW00951.1"/>
    </source>
</evidence>
<dbReference type="InterPro" id="IPR025117">
    <property type="entry name" value="DUF4037"/>
</dbReference>
<dbReference type="Proteomes" id="UP000886752">
    <property type="component" value="Unassembled WGS sequence"/>
</dbReference>
<dbReference type="Pfam" id="PF13228">
    <property type="entry name" value="DUF4037"/>
    <property type="match status" value="1"/>
</dbReference>